<comment type="caution">
    <text evidence="1">The sequence shown here is derived from an EMBL/GenBank/DDBJ whole genome shotgun (WGS) entry which is preliminary data.</text>
</comment>
<dbReference type="EMBL" id="WOCE01000003">
    <property type="protein sequence ID" value="KAE9617929.1"/>
    <property type="molecule type" value="Genomic_DNA"/>
</dbReference>
<reference evidence="2" key="1">
    <citation type="journal article" date="2020" name="Nat. Commun.">
        <title>Genome sequence of the cluster root forming white lupin.</title>
        <authorList>
            <person name="Hufnagel B."/>
            <person name="Marques A."/>
            <person name="Soriano A."/>
            <person name="Marques L."/>
            <person name="Divol F."/>
            <person name="Doumas P."/>
            <person name="Sallet E."/>
            <person name="Mancinotti D."/>
            <person name="Carrere S."/>
            <person name="Marande W."/>
            <person name="Arribat S."/>
            <person name="Keller J."/>
            <person name="Huneau C."/>
            <person name="Blein T."/>
            <person name="Aime D."/>
            <person name="Laguerre M."/>
            <person name="Taylor J."/>
            <person name="Schubert V."/>
            <person name="Nelson M."/>
            <person name="Geu-Flores F."/>
            <person name="Crespi M."/>
            <person name="Gallardo-Guerrero K."/>
            <person name="Delaux P.-M."/>
            <person name="Salse J."/>
            <person name="Berges H."/>
            <person name="Guyot R."/>
            <person name="Gouzy J."/>
            <person name="Peret B."/>
        </authorList>
    </citation>
    <scope>NUCLEOTIDE SEQUENCE [LARGE SCALE GENOMIC DNA]</scope>
    <source>
        <strain evidence="2">cv. Amiga</strain>
    </source>
</reference>
<dbReference type="Proteomes" id="UP000447434">
    <property type="component" value="Chromosome 3"/>
</dbReference>
<protein>
    <submittedName>
        <fullName evidence="1">Uncharacterized protein</fullName>
    </submittedName>
</protein>
<sequence length="78" mass="9044">MEFDLPFVTCPSWYGVRPALRGMEFDLPSWYGFWVCTCSVGFDCGSNDGQLIYMIDEWHDYDIMGYGISWMCLCCNVV</sequence>
<organism evidence="1 2">
    <name type="scientific">Lupinus albus</name>
    <name type="common">White lupine</name>
    <name type="synonym">Lupinus termis</name>
    <dbReference type="NCBI Taxonomy" id="3870"/>
    <lineage>
        <taxon>Eukaryota</taxon>
        <taxon>Viridiplantae</taxon>
        <taxon>Streptophyta</taxon>
        <taxon>Embryophyta</taxon>
        <taxon>Tracheophyta</taxon>
        <taxon>Spermatophyta</taxon>
        <taxon>Magnoliopsida</taxon>
        <taxon>eudicotyledons</taxon>
        <taxon>Gunneridae</taxon>
        <taxon>Pentapetalae</taxon>
        <taxon>rosids</taxon>
        <taxon>fabids</taxon>
        <taxon>Fabales</taxon>
        <taxon>Fabaceae</taxon>
        <taxon>Papilionoideae</taxon>
        <taxon>50 kb inversion clade</taxon>
        <taxon>genistoids sensu lato</taxon>
        <taxon>core genistoids</taxon>
        <taxon>Genisteae</taxon>
        <taxon>Lupinus</taxon>
    </lineage>
</organism>
<accession>A0A6A4QWI5</accession>
<evidence type="ECO:0000313" key="1">
    <source>
        <dbReference type="EMBL" id="KAE9617929.1"/>
    </source>
</evidence>
<evidence type="ECO:0000313" key="2">
    <source>
        <dbReference type="Proteomes" id="UP000447434"/>
    </source>
</evidence>
<name>A0A6A4QWI5_LUPAL</name>
<proteinExistence type="predicted"/>
<dbReference type="AlphaFoldDB" id="A0A6A4QWI5"/>
<keyword evidence="2" id="KW-1185">Reference proteome</keyword>
<gene>
    <name evidence="1" type="ORF">Lalb_Chr03g0040761</name>
</gene>